<sequence length="87" mass="9651">MNFAPDFVPFEVLMGVAGALQYEQGRQRQDLEAKSAITLRCTPKQSLRRRSEPRIKFHKPSRSGNRHNRPPAASPCSASPGASSEDQ</sequence>
<evidence type="ECO:0000256" key="1">
    <source>
        <dbReference type="SAM" id="MobiDB-lite"/>
    </source>
</evidence>
<feature type="non-terminal residue" evidence="2">
    <location>
        <position position="87"/>
    </location>
</feature>
<evidence type="ECO:0000313" key="3">
    <source>
        <dbReference type="Proteomes" id="UP000479000"/>
    </source>
</evidence>
<evidence type="ECO:0000313" key="2">
    <source>
        <dbReference type="EMBL" id="CAA9994728.1"/>
    </source>
</evidence>
<accession>A0A6H5FYH3</accession>
<feature type="compositionally biased region" description="Low complexity" evidence="1">
    <location>
        <begin position="70"/>
        <end position="87"/>
    </location>
</feature>
<name>A0A6H5FYH3_9HEMI</name>
<organism evidence="2 3">
    <name type="scientific">Nesidiocoris tenuis</name>
    <dbReference type="NCBI Taxonomy" id="355587"/>
    <lineage>
        <taxon>Eukaryota</taxon>
        <taxon>Metazoa</taxon>
        <taxon>Ecdysozoa</taxon>
        <taxon>Arthropoda</taxon>
        <taxon>Hexapoda</taxon>
        <taxon>Insecta</taxon>
        <taxon>Pterygota</taxon>
        <taxon>Neoptera</taxon>
        <taxon>Paraneoptera</taxon>
        <taxon>Hemiptera</taxon>
        <taxon>Heteroptera</taxon>
        <taxon>Panheteroptera</taxon>
        <taxon>Cimicomorpha</taxon>
        <taxon>Miridae</taxon>
        <taxon>Dicyphina</taxon>
        <taxon>Nesidiocoris</taxon>
    </lineage>
</organism>
<feature type="compositionally biased region" description="Basic residues" evidence="1">
    <location>
        <begin position="56"/>
        <end position="69"/>
    </location>
</feature>
<keyword evidence="3" id="KW-1185">Reference proteome</keyword>
<dbReference type="Proteomes" id="UP000479000">
    <property type="component" value="Unassembled WGS sequence"/>
</dbReference>
<gene>
    <name evidence="2" type="ORF">NTEN_LOCUS1544</name>
</gene>
<protein>
    <submittedName>
        <fullName evidence="2">Uncharacterized protein</fullName>
    </submittedName>
</protein>
<dbReference type="AlphaFoldDB" id="A0A6H5FYH3"/>
<proteinExistence type="predicted"/>
<reference evidence="2 3" key="1">
    <citation type="submission" date="2020-02" db="EMBL/GenBank/DDBJ databases">
        <authorList>
            <person name="Ferguson B K."/>
        </authorList>
    </citation>
    <scope>NUCLEOTIDE SEQUENCE [LARGE SCALE GENOMIC DNA]</scope>
</reference>
<dbReference type="EMBL" id="CADCXU010002434">
    <property type="protein sequence ID" value="CAA9994728.1"/>
    <property type="molecule type" value="Genomic_DNA"/>
</dbReference>
<feature type="region of interest" description="Disordered" evidence="1">
    <location>
        <begin position="36"/>
        <end position="87"/>
    </location>
</feature>